<keyword evidence="1" id="KW-0732">Signal</keyword>
<evidence type="ECO:0008006" key="4">
    <source>
        <dbReference type="Google" id="ProtNLM"/>
    </source>
</evidence>
<evidence type="ECO:0000313" key="2">
    <source>
        <dbReference type="EMBL" id="KYG66778.1"/>
    </source>
</evidence>
<dbReference type="OrthoDB" id="7017493at2"/>
<feature type="signal peptide" evidence="1">
    <location>
        <begin position="1"/>
        <end position="22"/>
    </location>
</feature>
<dbReference type="EMBL" id="LUKE01000001">
    <property type="protein sequence ID" value="KYG66778.1"/>
    <property type="molecule type" value="Genomic_DNA"/>
</dbReference>
<comment type="caution">
    <text evidence="2">The sequence shown here is derived from an EMBL/GenBank/DDBJ whole genome shotgun (WGS) entry which is preliminary data.</text>
</comment>
<evidence type="ECO:0000256" key="1">
    <source>
        <dbReference type="SAM" id="SignalP"/>
    </source>
</evidence>
<dbReference type="Proteomes" id="UP000075320">
    <property type="component" value="Unassembled WGS sequence"/>
</dbReference>
<protein>
    <recommendedName>
        <fullName evidence="4">Mannosyl-glycoprotein endo-beta-N-acetylglucosamidase-like domain-containing protein</fullName>
    </recommendedName>
</protein>
<feature type="chain" id="PRO_5007573491" description="Mannosyl-glycoprotein endo-beta-N-acetylglucosamidase-like domain-containing protein" evidence="1">
    <location>
        <begin position="23"/>
        <end position="460"/>
    </location>
</feature>
<name>A0A150WQV6_BDEBC</name>
<organism evidence="2 3">
    <name type="scientific">Bdellovibrio bacteriovorus</name>
    <dbReference type="NCBI Taxonomy" id="959"/>
    <lineage>
        <taxon>Bacteria</taxon>
        <taxon>Pseudomonadati</taxon>
        <taxon>Bdellovibrionota</taxon>
        <taxon>Bdellovibrionia</taxon>
        <taxon>Bdellovibrionales</taxon>
        <taxon>Pseudobdellovibrionaceae</taxon>
        <taxon>Bdellovibrio</taxon>
    </lineage>
</organism>
<keyword evidence="3" id="KW-1185">Reference proteome</keyword>
<sequence length="460" mass="50964">MNVRTSSAAVLSFVLISSNAFAHGAYRDIWQNSESTIQSFKNVSKCTERVWPGLSWKGYSFLSVNNTKDLQVAYDVDTNETYRISLKDLENAKGAYQSYDFFKSNGKDWVSVNESFVKRGAGKQALFALGAHESFHYIGQRGWAYKEGRGGRGTDIPVRWEPRFYRAKLYANLREAFLKPSTQQEALGKASFWFNKWKTEFPAEVLAATDGYEGTAKYADHISQGLAIHGCKATEEQLAQVARDSVETSPIFRDFIKSDGGLAADLEGYPIGAVASFLLRWQFSVDGWQSRVALKADTPLEILLENVAPLKDDLLASETAKFIKSAVAEQKIVDDYIGDTINKLKGDYVVVLIPQDYKPGATGYSGFYNDTQNDFRYSILSQALMLKGKAGYFRTAENAVQFSGTSSPCQAWGWQFVVAADELKVSGDAGFVQSLKIVGQAKGSLKTSSKNSVKYFCVGE</sequence>
<dbReference type="AlphaFoldDB" id="A0A150WQV6"/>
<gene>
    <name evidence="2" type="ORF">AZI86_06975</name>
</gene>
<reference evidence="2 3" key="1">
    <citation type="submission" date="2016-03" db="EMBL/GenBank/DDBJ databases">
        <authorList>
            <person name="Ploux O."/>
        </authorList>
    </citation>
    <scope>NUCLEOTIDE SEQUENCE [LARGE SCALE GENOMIC DNA]</scope>
    <source>
        <strain evidence="2 3">R0</strain>
    </source>
</reference>
<proteinExistence type="predicted"/>
<dbReference type="RefSeq" id="WP_061834356.1">
    <property type="nucleotide sequence ID" value="NZ_LUKE01000001.1"/>
</dbReference>
<accession>A0A150WQV6</accession>
<evidence type="ECO:0000313" key="3">
    <source>
        <dbReference type="Proteomes" id="UP000075320"/>
    </source>
</evidence>